<feature type="domain" description="HTH luxR-type" evidence="4">
    <location>
        <begin position="82"/>
        <end position="143"/>
    </location>
</feature>
<dbReference type="PANTHER" id="PTHR44688">
    <property type="entry name" value="DNA-BINDING TRANSCRIPTIONAL ACTIVATOR DEVR_DOSR"/>
    <property type="match status" value="1"/>
</dbReference>
<keyword evidence="3" id="KW-0804">Transcription</keyword>
<accession>A0A8X8LCP9</accession>
<dbReference type="SMART" id="SM00421">
    <property type="entry name" value="HTH_LUXR"/>
    <property type="match status" value="1"/>
</dbReference>
<name>A0A8X8LCP9_9BACT</name>
<keyword evidence="2" id="KW-0238">DNA-binding</keyword>
<dbReference type="PRINTS" id="PR00038">
    <property type="entry name" value="HTHLUXR"/>
</dbReference>
<evidence type="ECO:0000256" key="3">
    <source>
        <dbReference type="ARBA" id="ARBA00023163"/>
    </source>
</evidence>
<dbReference type="EMBL" id="FNNO01000002">
    <property type="protein sequence ID" value="SDW37451.1"/>
    <property type="molecule type" value="Genomic_DNA"/>
</dbReference>
<dbReference type="PROSITE" id="PS00622">
    <property type="entry name" value="HTH_LUXR_1"/>
    <property type="match status" value="1"/>
</dbReference>
<organism evidence="5 6">
    <name type="scientific">Hydrobacter penzbergensis</name>
    <dbReference type="NCBI Taxonomy" id="1235997"/>
    <lineage>
        <taxon>Bacteria</taxon>
        <taxon>Pseudomonadati</taxon>
        <taxon>Bacteroidota</taxon>
        <taxon>Chitinophagia</taxon>
        <taxon>Chitinophagales</taxon>
        <taxon>Chitinophagaceae</taxon>
        <taxon>Hydrobacter</taxon>
    </lineage>
</organism>
<dbReference type="Proteomes" id="UP000198711">
    <property type="component" value="Unassembled WGS sequence"/>
</dbReference>
<proteinExistence type="predicted"/>
<sequence>MFKYKVRMDIRMRKKNGEYTRILYQAMVFELNEDGSVLRSFGAHTDIGHLKMERKPSLSFIGFDGEPSYTNVQINEVLIPIKETLSKREKQILILIMNGMLNKEIAEHLHISKETVDKHRKNMLEKNNCKNSNELIAKAIKKGWI</sequence>
<protein>
    <submittedName>
        <fullName evidence="5">Regulatory protein, luxR family</fullName>
    </submittedName>
</protein>
<evidence type="ECO:0000259" key="4">
    <source>
        <dbReference type="PROSITE" id="PS50043"/>
    </source>
</evidence>
<dbReference type="Gene3D" id="1.10.10.10">
    <property type="entry name" value="Winged helix-like DNA-binding domain superfamily/Winged helix DNA-binding domain"/>
    <property type="match status" value="1"/>
</dbReference>
<dbReference type="InterPro" id="IPR000792">
    <property type="entry name" value="Tscrpt_reg_LuxR_C"/>
</dbReference>
<comment type="caution">
    <text evidence="5">The sequence shown here is derived from an EMBL/GenBank/DDBJ whole genome shotgun (WGS) entry which is preliminary data.</text>
</comment>
<dbReference type="PANTHER" id="PTHR44688:SF16">
    <property type="entry name" value="DNA-BINDING TRANSCRIPTIONAL ACTIVATOR DEVR_DOSR"/>
    <property type="match status" value="1"/>
</dbReference>
<keyword evidence="1" id="KW-0805">Transcription regulation</keyword>
<dbReference type="PROSITE" id="PS50043">
    <property type="entry name" value="HTH_LUXR_2"/>
    <property type="match status" value="1"/>
</dbReference>
<keyword evidence="6" id="KW-1185">Reference proteome</keyword>
<evidence type="ECO:0000313" key="5">
    <source>
        <dbReference type="EMBL" id="SDW37451.1"/>
    </source>
</evidence>
<evidence type="ECO:0000256" key="2">
    <source>
        <dbReference type="ARBA" id="ARBA00023125"/>
    </source>
</evidence>
<dbReference type="CDD" id="cd06170">
    <property type="entry name" value="LuxR_C_like"/>
    <property type="match status" value="1"/>
</dbReference>
<dbReference type="GO" id="GO:0006355">
    <property type="term" value="P:regulation of DNA-templated transcription"/>
    <property type="evidence" value="ECO:0007669"/>
    <property type="project" value="InterPro"/>
</dbReference>
<evidence type="ECO:0000256" key="1">
    <source>
        <dbReference type="ARBA" id="ARBA00023015"/>
    </source>
</evidence>
<evidence type="ECO:0000313" key="6">
    <source>
        <dbReference type="Proteomes" id="UP000198711"/>
    </source>
</evidence>
<dbReference type="InterPro" id="IPR036388">
    <property type="entry name" value="WH-like_DNA-bd_sf"/>
</dbReference>
<dbReference type="GO" id="GO:0003677">
    <property type="term" value="F:DNA binding"/>
    <property type="evidence" value="ECO:0007669"/>
    <property type="project" value="UniProtKB-KW"/>
</dbReference>
<dbReference type="Pfam" id="PF00196">
    <property type="entry name" value="GerE"/>
    <property type="match status" value="1"/>
</dbReference>
<reference evidence="5 6" key="1">
    <citation type="submission" date="2016-10" db="EMBL/GenBank/DDBJ databases">
        <authorList>
            <person name="Varghese N."/>
            <person name="Submissions S."/>
        </authorList>
    </citation>
    <scope>NUCLEOTIDE SEQUENCE [LARGE SCALE GENOMIC DNA]</scope>
    <source>
        <strain evidence="5 6">DSM 25353</strain>
    </source>
</reference>
<dbReference type="AlphaFoldDB" id="A0A8X8LCP9"/>
<gene>
    <name evidence="5" type="ORF">SAMN05444410_102144</name>
</gene>
<dbReference type="InterPro" id="IPR016032">
    <property type="entry name" value="Sig_transdc_resp-reg_C-effctor"/>
</dbReference>
<dbReference type="SUPFAM" id="SSF46894">
    <property type="entry name" value="C-terminal effector domain of the bipartite response regulators"/>
    <property type="match status" value="1"/>
</dbReference>
<dbReference type="Gene3D" id="3.30.450.20">
    <property type="entry name" value="PAS domain"/>
    <property type="match status" value="1"/>
</dbReference>